<evidence type="ECO:0000313" key="3">
    <source>
        <dbReference type="Proteomes" id="UP000595362"/>
    </source>
</evidence>
<dbReference type="AlphaFoldDB" id="A0A7T5UGF2"/>
<reference evidence="2 3" key="1">
    <citation type="submission" date="2020-07" db="EMBL/GenBank/DDBJ databases">
        <title>Huge and variable diversity of episymbiotic CPR bacteria and DPANN archaea in groundwater ecosystems.</title>
        <authorList>
            <person name="He C.Y."/>
            <person name="Keren R."/>
            <person name="Whittaker M."/>
            <person name="Farag I.F."/>
            <person name="Doudna J."/>
            <person name="Cate J.H.D."/>
            <person name="Banfield J.F."/>
        </authorList>
    </citation>
    <scope>NUCLEOTIDE SEQUENCE [LARGE SCALE GENOMIC DNA]</scope>
    <source>
        <strain evidence="2">NC_groundwater_70_Ag_B-0.1um_54_66</strain>
    </source>
</reference>
<accession>A0A7T5UGF2</accession>
<name>A0A7T5UGF2_9BACT</name>
<feature type="region of interest" description="Disordered" evidence="1">
    <location>
        <begin position="127"/>
        <end position="259"/>
    </location>
</feature>
<evidence type="ECO:0000256" key="1">
    <source>
        <dbReference type="SAM" id="MobiDB-lite"/>
    </source>
</evidence>
<organism evidence="2 3">
    <name type="scientific">Micavibrio aeruginosavorus</name>
    <dbReference type="NCBI Taxonomy" id="349221"/>
    <lineage>
        <taxon>Bacteria</taxon>
        <taxon>Pseudomonadati</taxon>
        <taxon>Bdellovibrionota</taxon>
        <taxon>Bdellovibrionia</taxon>
        <taxon>Bdellovibrionales</taxon>
        <taxon>Pseudobdellovibrionaceae</taxon>
        <taxon>Micavibrio</taxon>
    </lineage>
</organism>
<proteinExistence type="predicted"/>
<gene>
    <name evidence="2" type="ORF">HYS17_09985</name>
</gene>
<dbReference type="Proteomes" id="UP000595362">
    <property type="component" value="Chromosome"/>
</dbReference>
<protein>
    <submittedName>
        <fullName evidence="2">Uncharacterized protein</fullName>
    </submittedName>
</protein>
<dbReference type="EMBL" id="CP066681">
    <property type="protein sequence ID" value="QQG35821.1"/>
    <property type="molecule type" value="Genomic_DNA"/>
</dbReference>
<sequence length="259" mass="27553">MDSQKLLILSVIAALLIIGGAVVFAQFRSGNLSLPSPTTTQDSKIVVDEIMSSCTKNDQCIVVDTTCSFCCSYVAINAKSEQLFNQMFDQACKKYKGSYCECHDLDNYPTCINGKCQMVKWSAKPAAPAQEMSKQPAPASIKQPAAAPLTPPVMPDALPAAAEEDETMGGNIPEAPVETETSPPANTPAADFHDAFGESGEETNQNTPLRETTPDETPAEPLPGIEGSPARGGDDLYAPLPSTYTPPTPDNENVEVIQP</sequence>
<evidence type="ECO:0000313" key="2">
    <source>
        <dbReference type="EMBL" id="QQG35821.1"/>
    </source>
</evidence>